<dbReference type="HOGENOM" id="CLU_003041_1_3_6"/>
<dbReference type="InterPro" id="IPR000629">
    <property type="entry name" value="RNA-helicase_DEAD-box_CS"/>
</dbReference>
<feature type="region of interest" description="Disordered" evidence="8">
    <location>
        <begin position="385"/>
        <end position="460"/>
    </location>
</feature>
<dbReference type="KEGG" id="mvs:MVIS_0203"/>
<evidence type="ECO:0000256" key="8">
    <source>
        <dbReference type="SAM" id="MobiDB-lite"/>
    </source>
</evidence>
<dbReference type="CDD" id="cd18787">
    <property type="entry name" value="SF2_C_DEAD"/>
    <property type="match status" value="1"/>
</dbReference>
<feature type="compositionally biased region" description="Basic and acidic residues" evidence="8">
    <location>
        <begin position="449"/>
        <end position="460"/>
    </location>
</feature>
<dbReference type="PANTHER" id="PTHR47959:SF17">
    <property type="entry name" value="ATP-DEPENDENT RNA HELICASE DEAD BOX FAMILY"/>
    <property type="match status" value="1"/>
</dbReference>
<accession>A0A090K3A6</accession>
<evidence type="ECO:0000259" key="9">
    <source>
        <dbReference type="PROSITE" id="PS51192"/>
    </source>
</evidence>
<evidence type="ECO:0000256" key="6">
    <source>
        <dbReference type="PROSITE-ProRule" id="PRU00552"/>
    </source>
</evidence>
<dbReference type="GeneID" id="61296647"/>
<dbReference type="InterPro" id="IPR027417">
    <property type="entry name" value="P-loop_NTPase"/>
</dbReference>
<keyword evidence="2 7" id="KW-0378">Hydrolase</keyword>
<dbReference type="GO" id="GO:0005829">
    <property type="term" value="C:cytosol"/>
    <property type="evidence" value="ECO:0007669"/>
    <property type="project" value="TreeGrafter"/>
</dbReference>
<dbReference type="Pfam" id="PF00270">
    <property type="entry name" value="DEAD"/>
    <property type="match status" value="1"/>
</dbReference>
<feature type="short sequence motif" description="Q motif" evidence="6">
    <location>
        <begin position="1"/>
        <end position="29"/>
    </location>
</feature>
<dbReference type="EMBL" id="FPLD01000079">
    <property type="protein sequence ID" value="SGZ06113.1"/>
    <property type="molecule type" value="Genomic_DNA"/>
</dbReference>
<gene>
    <name evidence="12" type="ORF">MT2528_2814</name>
    <name evidence="13" type="ORF">NVI5450_3007</name>
</gene>
<dbReference type="GO" id="GO:0003676">
    <property type="term" value="F:nucleic acid binding"/>
    <property type="evidence" value="ECO:0007669"/>
    <property type="project" value="InterPro"/>
</dbReference>
<evidence type="ECO:0000313" key="14">
    <source>
        <dbReference type="Proteomes" id="UP000182660"/>
    </source>
</evidence>
<dbReference type="PROSITE" id="PS00039">
    <property type="entry name" value="DEAD_ATP_HELICASE"/>
    <property type="match status" value="1"/>
</dbReference>
<dbReference type="Pfam" id="PF00271">
    <property type="entry name" value="Helicase_C"/>
    <property type="match status" value="1"/>
</dbReference>
<keyword evidence="3 7" id="KW-0347">Helicase</keyword>
<reference evidence="12 14" key="2">
    <citation type="submission" date="2016-11" db="EMBL/GenBank/DDBJ databases">
        <authorList>
            <person name="Klemetsen T."/>
        </authorList>
    </citation>
    <scope>NUCLEOTIDE SEQUENCE [LARGE SCALE GENOMIC DNA]</scope>
    <source>
        <strain evidence="12">MT 2528</strain>
    </source>
</reference>
<reference evidence="13 15" key="1">
    <citation type="submission" date="2016-11" db="EMBL/GenBank/DDBJ databases">
        <authorList>
            <person name="Jaros S."/>
            <person name="Januszkiewicz K."/>
            <person name="Wedrychowicz H."/>
        </authorList>
    </citation>
    <scope>NUCLEOTIDE SEQUENCE [LARGE SCALE GENOMIC DNA]</scope>
    <source>
        <strain evidence="13">NVI 5450</strain>
    </source>
</reference>
<dbReference type="GO" id="GO:0003724">
    <property type="term" value="F:RNA helicase activity"/>
    <property type="evidence" value="ECO:0007669"/>
    <property type="project" value="InterPro"/>
</dbReference>
<keyword evidence="4 7" id="KW-0067">ATP-binding</keyword>
<dbReference type="GO" id="GO:0005524">
    <property type="term" value="F:ATP binding"/>
    <property type="evidence" value="ECO:0007669"/>
    <property type="project" value="UniProtKB-KW"/>
</dbReference>
<dbReference type="Proteomes" id="UP000182660">
    <property type="component" value="Unassembled WGS sequence"/>
</dbReference>
<feature type="domain" description="Helicase C-terminal" evidence="10">
    <location>
        <begin position="233"/>
        <end position="385"/>
    </location>
</feature>
<dbReference type="InterPro" id="IPR050079">
    <property type="entry name" value="DEAD_box_RNA_helicase"/>
</dbReference>
<dbReference type="STRING" id="80854.MVIS_0203"/>
<dbReference type="InterPro" id="IPR001650">
    <property type="entry name" value="Helicase_C-like"/>
</dbReference>
<protein>
    <submittedName>
        <fullName evidence="13">ATP-dependent RNA helicase, DEAD box family</fullName>
    </submittedName>
</protein>
<feature type="domain" description="DEAD-box RNA helicase Q" evidence="11">
    <location>
        <begin position="1"/>
        <end position="29"/>
    </location>
</feature>
<evidence type="ECO:0000256" key="1">
    <source>
        <dbReference type="ARBA" id="ARBA00022741"/>
    </source>
</evidence>
<dbReference type="OrthoDB" id="9805696at2"/>
<dbReference type="GO" id="GO:0016787">
    <property type="term" value="F:hydrolase activity"/>
    <property type="evidence" value="ECO:0007669"/>
    <property type="project" value="UniProtKB-KW"/>
</dbReference>
<dbReference type="Gene3D" id="3.40.50.300">
    <property type="entry name" value="P-loop containing nucleotide triphosphate hydrolases"/>
    <property type="match status" value="2"/>
</dbReference>
<evidence type="ECO:0000256" key="2">
    <source>
        <dbReference type="ARBA" id="ARBA00022801"/>
    </source>
</evidence>
<organism evidence="13 15">
    <name type="scientific">Moritella viscosa</name>
    <dbReference type="NCBI Taxonomy" id="80854"/>
    <lineage>
        <taxon>Bacteria</taxon>
        <taxon>Pseudomonadati</taxon>
        <taxon>Pseudomonadota</taxon>
        <taxon>Gammaproteobacteria</taxon>
        <taxon>Alteromonadales</taxon>
        <taxon>Moritellaceae</taxon>
        <taxon>Moritella</taxon>
    </lineage>
</organism>
<dbReference type="SMART" id="SM00487">
    <property type="entry name" value="DEXDc"/>
    <property type="match status" value="1"/>
</dbReference>
<sequence length="460" mass="52091">MRFQDFGIDPRLISSIEHLGFEQATEVQEAAIPLILGGCDIMATSQTGSGKTIAYGLPILQRMLKQRRFEHRAVRAVILAPTRELAIQVHANMKHLGMSLDYQIQLIIGRESFQHQEKLLRKNPEVLIATPGRLLDHIREKTITLEHLEFLVLDEADRMLDMGFRDDVSAISNSAPNVKRQTMLFSATLEHVDVANICNQVLRAPERIEINRSNDQHEKIEQRLFFSDNLTHKEEQLVHLAKTEDYRQLLIFTATKLDTERLAKLLVENDINATSIHGDMLQNQRKRTLEDFRRGRVEVLVATDVAARGLDIRTLSHVINFDLPINPEDFIHRTGRTGRAGATGIAISLVSPKDWTSFGKIQSYLKVKLPCTMLEGFEAKFKGFKPKPAKKRLPESNKGRPTKLARKGDKNAPTHKQNTAPKQDKKQAMRDSMASAVDGGFAPMKRKPRAEIIDDGHEED</sequence>
<dbReference type="EMBL" id="FPLJ01000062">
    <property type="protein sequence ID" value="SGY94576.1"/>
    <property type="molecule type" value="Genomic_DNA"/>
</dbReference>
<proteinExistence type="inferred from homology"/>
<dbReference type="InterPro" id="IPR011545">
    <property type="entry name" value="DEAD/DEAH_box_helicase_dom"/>
</dbReference>
<feature type="domain" description="Helicase ATP-binding" evidence="9">
    <location>
        <begin position="32"/>
        <end position="207"/>
    </location>
</feature>
<keyword evidence="14" id="KW-1185">Reference proteome</keyword>
<evidence type="ECO:0000256" key="7">
    <source>
        <dbReference type="RuleBase" id="RU000492"/>
    </source>
</evidence>
<dbReference type="PROSITE" id="PS51195">
    <property type="entry name" value="Q_MOTIF"/>
    <property type="match status" value="1"/>
</dbReference>
<evidence type="ECO:0000256" key="3">
    <source>
        <dbReference type="ARBA" id="ARBA00022806"/>
    </source>
</evidence>
<dbReference type="PROSITE" id="PS51194">
    <property type="entry name" value="HELICASE_CTER"/>
    <property type="match status" value="1"/>
</dbReference>
<evidence type="ECO:0000313" key="13">
    <source>
        <dbReference type="EMBL" id="SGZ06113.1"/>
    </source>
</evidence>
<dbReference type="SUPFAM" id="SSF52540">
    <property type="entry name" value="P-loop containing nucleoside triphosphate hydrolases"/>
    <property type="match status" value="1"/>
</dbReference>
<dbReference type="InterPro" id="IPR044742">
    <property type="entry name" value="DEAD/DEAH_RhlB"/>
</dbReference>
<dbReference type="InterPro" id="IPR014014">
    <property type="entry name" value="RNA_helicase_DEAD_Q_motif"/>
</dbReference>
<evidence type="ECO:0000256" key="5">
    <source>
        <dbReference type="ARBA" id="ARBA00038437"/>
    </source>
</evidence>
<keyword evidence="1 7" id="KW-0547">Nucleotide-binding</keyword>
<dbReference type="PANTHER" id="PTHR47959">
    <property type="entry name" value="ATP-DEPENDENT RNA HELICASE RHLE-RELATED"/>
    <property type="match status" value="1"/>
</dbReference>
<evidence type="ECO:0000256" key="4">
    <source>
        <dbReference type="ARBA" id="ARBA00022840"/>
    </source>
</evidence>
<dbReference type="RefSeq" id="WP_045108688.1">
    <property type="nucleotide sequence ID" value="NZ_CAWQZC010000079.1"/>
</dbReference>
<dbReference type="PROSITE" id="PS51192">
    <property type="entry name" value="HELICASE_ATP_BIND_1"/>
    <property type="match status" value="1"/>
</dbReference>
<dbReference type="Proteomes" id="UP000183794">
    <property type="component" value="Unassembled WGS sequence"/>
</dbReference>
<dbReference type="AlphaFoldDB" id="A0A090K3A6"/>
<dbReference type="InterPro" id="IPR014001">
    <property type="entry name" value="Helicase_ATP-bd"/>
</dbReference>
<evidence type="ECO:0000313" key="15">
    <source>
        <dbReference type="Proteomes" id="UP000183794"/>
    </source>
</evidence>
<comment type="similarity">
    <text evidence="5 7">Belongs to the DEAD box helicase family.</text>
</comment>
<evidence type="ECO:0000313" key="12">
    <source>
        <dbReference type="EMBL" id="SGY94576.1"/>
    </source>
</evidence>
<dbReference type="PATRIC" id="fig|80854.5.peg.211"/>
<evidence type="ECO:0000259" key="10">
    <source>
        <dbReference type="PROSITE" id="PS51194"/>
    </source>
</evidence>
<dbReference type="SMART" id="SM00490">
    <property type="entry name" value="HELICc"/>
    <property type="match status" value="1"/>
</dbReference>
<dbReference type="CDD" id="cd00268">
    <property type="entry name" value="DEADc"/>
    <property type="match status" value="1"/>
</dbReference>
<name>A0A090K3A6_9GAMM</name>
<evidence type="ECO:0000259" key="11">
    <source>
        <dbReference type="PROSITE" id="PS51195"/>
    </source>
</evidence>